<dbReference type="InterPro" id="IPR029058">
    <property type="entry name" value="AB_hydrolase_fold"/>
</dbReference>
<evidence type="ECO:0000256" key="1">
    <source>
        <dbReference type="ARBA" id="ARBA00022801"/>
    </source>
</evidence>
<reference evidence="3" key="1">
    <citation type="submission" date="2018-10" db="EMBL/GenBank/DDBJ databases">
        <title>Hidden diversity of soil giant viruses.</title>
        <authorList>
            <person name="Schulz F."/>
            <person name="Alteio L."/>
            <person name="Goudeau D."/>
            <person name="Ryan E.M."/>
            <person name="Malmstrom R.R."/>
            <person name="Blanchard J."/>
            <person name="Woyke T."/>
        </authorList>
    </citation>
    <scope>NUCLEOTIDE SEQUENCE</scope>
    <source>
        <strain evidence="3">EDV1</strain>
    </source>
</reference>
<sequence>MNNKYLKYKNKYLQLKSQTGGSDNNLQKLEPTTKKFIESLNAKEDPPLYTLLPQDARKVLNDLQSESINISMNSTDVKIDDFSITIYKPENIKTQYLPVLIYYHGGGWILGNNLTHKRLIHEIISKIDIAVVFVNYTPSPEADCLKILEQCYKTLLYISQFGEKYNLDKNSIAVGGDSAGGCIAISVALLTHERKGPVIKYKMLLYPVTDANMNTMSYNQYSNGPWLTKKSMEWFWNAYCPDMKLRNNYLISPINSTSDQLIHMPPTLVITDENDVLRDEGEAYAHKLISAGVNVVAIRYLGTIHDFLMLNTLANTPASKNAISLIIDNLNKNLIGI</sequence>
<name>A0A3G4ZSF1_9VIRU</name>
<accession>A0A3G4ZSF1</accession>
<gene>
    <name evidence="3" type="ORF">Edafosvirus1_146</name>
</gene>
<dbReference type="EMBL" id="MK072066">
    <property type="protein sequence ID" value="AYV77815.1"/>
    <property type="molecule type" value="Genomic_DNA"/>
</dbReference>
<proteinExistence type="predicted"/>
<dbReference type="SUPFAM" id="SSF53474">
    <property type="entry name" value="alpha/beta-Hydrolases"/>
    <property type="match status" value="1"/>
</dbReference>
<feature type="domain" description="Alpha/beta hydrolase fold-3" evidence="2">
    <location>
        <begin position="100"/>
        <end position="308"/>
    </location>
</feature>
<dbReference type="Gene3D" id="3.40.50.1820">
    <property type="entry name" value="alpha/beta hydrolase"/>
    <property type="match status" value="1"/>
</dbReference>
<evidence type="ECO:0000313" key="3">
    <source>
        <dbReference type="EMBL" id="AYV77815.1"/>
    </source>
</evidence>
<dbReference type="GO" id="GO:0016787">
    <property type="term" value="F:hydrolase activity"/>
    <property type="evidence" value="ECO:0007669"/>
    <property type="project" value="UniProtKB-KW"/>
</dbReference>
<keyword evidence="1" id="KW-0378">Hydrolase</keyword>
<dbReference type="InterPro" id="IPR050300">
    <property type="entry name" value="GDXG_lipolytic_enzyme"/>
</dbReference>
<evidence type="ECO:0000259" key="2">
    <source>
        <dbReference type="Pfam" id="PF07859"/>
    </source>
</evidence>
<organism evidence="3">
    <name type="scientific">Edafosvirus sp</name>
    <dbReference type="NCBI Taxonomy" id="2487765"/>
    <lineage>
        <taxon>Viruses</taxon>
        <taxon>Varidnaviria</taxon>
        <taxon>Bamfordvirae</taxon>
        <taxon>Nucleocytoviricota</taxon>
        <taxon>Megaviricetes</taxon>
        <taxon>Imitervirales</taxon>
        <taxon>Mimiviridae</taxon>
        <taxon>Klosneuvirinae</taxon>
    </lineage>
</organism>
<dbReference type="PANTHER" id="PTHR48081">
    <property type="entry name" value="AB HYDROLASE SUPERFAMILY PROTEIN C4A8.06C"/>
    <property type="match status" value="1"/>
</dbReference>
<dbReference type="PANTHER" id="PTHR48081:SF8">
    <property type="entry name" value="ALPHA_BETA HYDROLASE FOLD-3 DOMAIN-CONTAINING PROTEIN-RELATED"/>
    <property type="match status" value="1"/>
</dbReference>
<protein>
    <submittedName>
        <fullName evidence="3">Carboxylesterase</fullName>
    </submittedName>
</protein>
<dbReference type="Pfam" id="PF07859">
    <property type="entry name" value="Abhydrolase_3"/>
    <property type="match status" value="1"/>
</dbReference>
<dbReference type="InterPro" id="IPR013094">
    <property type="entry name" value="AB_hydrolase_3"/>
</dbReference>